<dbReference type="AlphaFoldDB" id="A0A9D1V7I1"/>
<comment type="caution">
    <text evidence="1">The sequence shown here is derived from an EMBL/GenBank/DDBJ whole genome shotgun (WGS) entry which is preliminary data.</text>
</comment>
<organism evidence="1 2">
    <name type="scientific">Candidatus Borkfalkia faecipullorum</name>
    <dbReference type="NCBI Taxonomy" id="2838510"/>
    <lineage>
        <taxon>Bacteria</taxon>
        <taxon>Bacillati</taxon>
        <taxon>Bacillota</taxon>
        <taxon>Clostridia</taxon>
        <taxon>Christensenellales</taxon>
        <taxon>Christensenellaceae</taxon>
        <taxon>Candidatus Borkfalkia</taxon>
    </lineage>
</organism>
<dbReference type="Pfam" id="PF10722">
    <property type="entry name" value="YbjN"/>
    <property type="match status" value="1"/>
</dbReference>
<dbReference type="InterPro" id="IPR019660">
    <property type="entry name" value="Put_sensory_transdc_reg_YbjN"/>
</dbReference>
<gene>
    <name evidence="1" type="ORF">H9741_03130</name>
</gene>
<reference evidence="1" key="1">
    <citation type="journal article" date="2021" name="PeerJ">
        <title>Extensive microbial diversity within the chicken gut microbiome revealed by metagenomics and culture.</title>
        <authorList>
            <person name="Gilroy R."/>
            <person name="Ravi A."/>
            <person name="Getino M."/>
            <person name="Pursley I."/>
            <person name="Horton D.L."/>
            <person name="Alikhan N.F."/>
            <person name="Baker D."/>
            <person name="Gharbi K."/>
            <person name="Hall N."/>
            <person name="Watson M."/>
            <person name="Adriaenssens E.M."/>
            <person name="Foster-Nyarko E."/>
            <person name="Jarju S."/>
            <person name="Secka A."/>
            <person name="Antonio M."/>
            <person name="Oren A."/>
            <person name="Chaudhuri R.R."/>
            <person name="La Ragione R."/>
            <person name="Hildebrand F."/>
            <person name="Pallen M.J."/>
        </authorList>
    </citation>
    <scope>NUCLEOTIDE SEQUENCE</scope>
    <source>
        <strain evidence="1">811</strain>
    </source>
</reference>
<reference evidence="1" key="2">
    <citation type="submission" date="2021-04" db="EMBL/GenBank/DDBJ databases">
        <authorList>
            <person name="Gilroy R."/>
        </authorList>
    </citation>
    <scope>NUCLEOTIDE SEQUENCE</scope>
    <source>
        <strain evidence="1">811</strain>
    </source>
</reference>
<proteinExistence type="predicted"/>
<dbReference type="EMBL" id="DXFX01000042">
    <property type="protein sequence ID" value="HIX07438.1"/>
    <property type="molecule type" value="Genomic_DNA"/>
</dbReference>
<sequence>MEKQDTRERRAKAVFKEFCAALDEIDWKYEKDESNLTISSGAQGDDLPMKFRIRILVEKEVISFSSWMPFVIPEDKRVDLALAICAANYGLCQGSFDMDLSDGSILFRLTDCYTDCEGLSRELYREMVGIATHTIDDYNDKFFAISKGMMTVQEFIKRENS</sequence>
<accession>A0A9D1V7I1</accession>
<protein>
    <submittedName>
        <fullName evidence="1">YbjN domain-containing protein</fullName>
    </submittedName>
</protein>
<evidence type="ECO:0000313" key="1">
    <source>
        <dbReference type="EMBL" id="HIX07438.1"/>
    </source>
</evidence>
<name>A0A9D1V7I1_9FIRM</name>
<evidence type="ECO:0000313" key="2">
    <source>
        <dbReference type="Proteomes" id="UP000824204"/>
    </source>
</evidence>
<dbReference type="Proteomes" id="UP000824204">
    <property type="component" value="Unassembled WGS sequence"/>
</dbReference>